<gene>
    <name evidence="1" type="ORF">GCM10009750_24850</name>
</gene>
<evidence type="ECO:0008006" key="3">
    <source>
        <dbReference type="Google" id="ProtNLM"/>
    </source>
</evidence>
<protein>
    <recommendedName>
        <fullName evidence="3">Polysaccharide pyruvyl transferase family protein</fullName>
    </recommendedName>
</protein>
<evidence type="ECO:0000313" key="2">
    <source>
        <dbReference type="Proteomes" id="UP001501746"/>
    </source>
</evidence>
<organism evidence="1 2">
    <name type="scientific">Agromyces salentinus</name>
    <dbReference type="NCBI Taxonomy" id="269421"/>
    <lineage>
        <taxon>Bacteria</taxon>
        <taxon>Bacillati</taxon>
        <taxon>Actinomycetota</taxon>
        <taxon>Actinomycetes</taxon>
        <taxon>Micrococcales</taxon>
        <taxon>Microbacteriaceae</taxon>
        <taxon>Agromyces</taxon>
    </lineage>
</organism>
<reference evidence="1 2" key="1">
    <citation type="journal article" date="2019" name="Int. J. Syst. Evol. Microbiol.">
        <title>The Global Catalogue of Microorganisms (GCM) 10K type strain sequencing project: providing services to taxonomists for standard genome sequencing and annotation.</title>
        <authorList>
            <consortium name="The Broad Institute Genomics Platform"/>
            <consortium name="The Broad Institute Genome Sequencing Center for Infectious Disease"/>
            <person name="Wu L."/>
            <person name="Ma J."/>
        </authorList>
    </citation>
    <scope>NUCLEOTIDE SEQUENCE [LARGE SCALE GENOMIC DNA]</scope>
    <source>
        <strain evidence="1 2">JCM 14323</strain>
    </source>
</reference>
<comment type="caution">
    <text evidence="1">The sequence shown here is derived from an EMBL/GenBank/DDBJ whole genome shotgun (WGS) entry which is preliminary data.</text>
</comment>
<evidence type="ECO:0000313" key="1">
    <source>
        <dbReference type="EMBL" id="GAA1838312.1"/>
    </source>
</evidence>
<dbReference type="EMBL" id="BAAANK010000006">
    <property type="protein sequence ID" value="GAA1838312.1"/>
    <property type="molecule type" value="Genomic_DNA"/>
</dbReference>
<accession>A0ABN2MUZ9</accession>
<sequence>MNKIFAVGRGQYENVGDIILRRPLLDWVRPLGQLHVYVGHSPAGYDEGLGLAPDDVVYRSFTSWYRAAMAAAVAGEASYVFKPGEIQLTLIGMKEHVSMLPLLATIRLRGGRAVRAGVGTRNYAPVPRAIMGPSIALSDLTLWRDVTTAAYMRRGEAMPDLAFGEGAPDDLLPGFAAGDGDRDVMVVSMRADDAARPYPTTEWIEGVRGYAERHGLEIWAVTQVQVDNETSYRLARDLGGQVLAWDELSGHDVQEAKLRELYRRTAIALSDRLHVIIAAFTEGAIPVGSLVDASDKIERHFATIGITDITLATRDMSAEQIVTALESIAARREDMFERLGDARARLVERRMQVQETLRGAASAGLPVDAAAPTEMALP</sequence>
<proteinExistence type="predicted"/>
<dbReference type="Proteomes" id="UP001501746">
    <property type="component" value="Unassembled WGS sequence"/>
</dbReference>
<name>A0ABN2MUZ9_9MICO</name>
<dbReference type="RefSeq" id="WP_157427416.1">
    <property type="nucleotide sequence ID" value="NZ_BAAANK010000006.1"/>
</dbReference>
<keyword evidence="2" id="KW-1185">Reference proteome</keyword>